<dbReference type="OMA" id="DPDDHYW"/>
<keyword evidence="2 4" id="KW-0863">Zinc-finger</keyword>
<evidence type="ECO:0000256" key="1">
    <source>
        <dbReference type="ARBA" id="ARBA00022723"/>
    </source>
</evidence>
<dbReference type="HOGENOM" id="CLU_045561_0_0_1"/>
<dbReference type="eggNOG" id="ENOG502RCC9">
    <property type="taxonomic scope" value="Eukaryota"/>
</dbReference>
<comment type="caution">
    <text evidence="6">The sequence shown here is derived from an EMBL/GenBank/DDBJ whole genome shotgun (WGS) entry which is preliminary data.</text>
</comment>
<evidence type="ECO:0000256" key="4">
    <source>
        <dbReference type="PROSITE-ProRule" id="PRU00134"/>
    </source>
</evidence>
<evidence type="ECO:0000256" key="2">
    <source>
        <dbReference type="ARBA" id="ARBA00022771"/>
    </source>
</evidence>
<dbReference type="Pfam" id="PF01753">
    <property type="entry name" value="zf-MYND"/>
    <property type="match status" value="1"/>
</dbReference>
<dbReference type="Proteomes" id="UP000001861">
    <property type="component" value="Unassembled WGS sequence"/>
</dbReference>
<protein>
    <recommendedName>
        <fullName evidence="5">MYND-type domain-containing protein</fullName>
    </recommendedName>
</protein>
<dbReference type="RefSeq" id="XP_001835571.2">
    <property type="nucleotide sequence ID" value="XM_001835519.2"/>
</dbReference>
<dbReference type="KEGG" id="cci:CC1G_03353"/>
<dbReference type="PROSITE" id="PS50865">
    <property type="entry name" value="ZF_MYND_2"/>
    <property type="match status" value="1"/>
</dbReference>
<sequence length="465" mass="53325">MSATSSTPSIAPENARTVMLPLKKLEKCSVCQKTDGLRLCSACGEKVYCGSECQTNDWAEHKKQCGKTDRINLSSFYPLLACMLAAPHLDPDKPKHPALTHKILNEPNPSNRHGVCGFPDGYQSRLVVLGDSCDPSLIWSNLEAWWPTAESPKVRGKLFQRFLYEGYLLPHLVSMCFALLAEMYTTTSGPGKRRIRLQYSSSPIADFGIVKGAVEVKNQDKFSYFLADEQKFMHGQNPEDHYWVYFTTIRGEEVLLECGMFVFNFCTMVGNLDPYLKHGLPPLDAVPAHLVNREFRRLAPSLHYEKERFSVLRDVELGEAVRCSREYLRPQDSRAIVGFMEKVAGRTCSAVEKEITLSWCMHLCEVLHANLEAQEYRNFPLNPSLAIFDDPGELDFDTPEEDEQWFRYMVKWNRKQRRGEITAEQLGQVFRAYKEAPDNVREELARHPSRALNLRRSRRDINKRM</sequence>
<keyword evidence="3" id="KW-0862">Zinc</keyword>
<dbReference type="PROSITE" id="PS01360">
    <property type="entry name" value="ZF_MYND_1"/>
    <property type="match status" value="1"/>
</dbReference>
<proteinExistence type="predicted"/>
<dbReference type="GO" id="GO:0008270">
    <property type="term" value="F:zinc ion binding"/>
    <property type="evidence" value="ECO:0007669"/>
    <property type="project" value="UniProtKB-KW"/>
</dbReference>
<dbReference type="Gene3D" id="6.10.140.2220">
    <property type="match status" value="1"/>
</dbReference>
<evidence type="ECO:0000259" key="5">
    <source>
        <dbReference type="PROSITE" id="PS50865"/>
    </source>
</evidence>
<evidence type="ECO:0000256" key="3">
    <source>
        <dbReference type="ARBA" id="ARBA00022833"/>
    </source>
</evidence>
<reference evidence="6 7" key="1">
    <citation type="journal article" date="2010" name="Proc. Natl. Acad. Sci. U.S.A.">
        <title>Insights into evolution of multicellular fungi from the assembled chromosomes of the mushroom Coprinopsis cinerea (Coprinus cinereus).</title>
        <authorList>
            <person name="Stajich J.E."/>
            <person name="Wilke S.K."/>
            <person name="Ahren D."/>
            <person name="Au C.H."/>
            <person name="Birren B.W."/>
            <person name="Borodovsky M."/>
            <person name="Burns C."/>
            <person name="Canback B."/>
            <person name="Casselton L.A."/>
            <person name="Cheng C.K."/>
            <person name="Deng J."/>
            <person name="Dietrich F.S."/>
            <person name="Fargo D.C."/>
            <person name="Farman M.L."/>
            <person name="Gathman A.C."/>
            <person name="Goldberg J."/>
            <person name="Guigo R."/>
            <person name="Hoegger P.J."/>
            <person name="Hooker J.B."/>
            <person name="Huggins A."/>
            <person name="James T.Y."/>
            <person name="Kamada T."/>
            <person name="Kilaru S."/>
            <person name="Kodira C."/>
            <person name="Kues U."/>
            <person name="Kupfer D."/>
            <person name="Kwan H.S."/>
            <person name="Lomsadze A."/>
            <person name="Li W."/>
            <person name="Lilly W.W."/>
            <person name="Ma L.J."/>
            <person name="Mackey A.J."/>
            <person name="Manning G."/>
            <person name="Martin F."/>
            <person name="Muraguchi H."/>
            <person name="Natvig D.O."/>
            <person name="Palmerini H."/>
            <person name="Ramesh M.A."/>
            <person name="Rehmeyer C.J."/>
            <person name="Roe B.A."/>
            <person name="Shenoy N."/>
            <person name="Stanke M."/>
            <person name="Ter-Hovhannisyan V."/>
            <person name="Tunlid A."/>
            <person name="Velagapudi R."/>
            <person name="Vision T.J."/>
            <person name="Zeng Q."/>
            <person name="Zolan M.E."/>
            <person name="Pukkila P.J."/>
        </authorList>
    </citation>
    <scope>NUCLEOTIDE SEQUENCE [LARGE SCALE GENOMIC DNA]</scope>
    <source>
        <strain evidence="7">Okayama-7 / 130 / ATCC MYA-4618 / FGSC 9003</strain>
    </source>
</reference>
<accession>A8NQX8</accession>
<keyword evidence="1" id="KW-0479">Metal-binding</keyword>
<evidence type="ECO:0000313" key="7">
    <source>
        <dbReference type="Proteomes" id="UP000001861"/>
    </source>
</evidence>
<evidence type="ECO:0000313" key="6">
    <source>
        <dbReference type="EMBL" id="EAU86142.2"/>
    </source>
</evidence>
<dbReference type="InParanoid" id="A8NQX8"/>
<dbReference type="OrthoDB" id="341421at2759"/>
<dbReference type="SUPFAM" id="SSF144232">
    <property type="entry name" value="HIT/MYND zinc finger-like"/>
    <property type="match status" value="1"/>
</dbReference>
<dbReference type="VEuPathDB" id="FungiDB:CC1G_03353"/>
<keyword evidence="7" id="KW-1185">Reference proteome</keyword>
<dbReference type="GeneID" id="6012104"/>
<gene>
    <name evidence="6" type="ORF">CC1G_03353</name>
</gene>
<feature type="domain" description="MYND-type" evidence="5">
    <location>
        <begin position="28"/>
        <end position="65"/>
    </location>
</feature>
<dbReference type="InterPro" id="IPR002893">
    <property type="entry name" value="Znf_MYND"/>
</dbReference>
<name>A8NQX8_COPC7</name>
<organism evidence="6 7">
    <name type="scientific">Coprinopsis cinerea (strain Okayama-7 / 130 / ATCC MYA-4618 / FGSC 9003)</name>
    <name type="common">Inky cap fungus</name>
    <name type="synonym">Hormographiella aspergillata</name>
    <dbReference type="NCBI Taxonomy" id="240176"/>
    <lineage>
        <taxon>Eukaryota</taxon>
        <taxon>Fungi</taxon>
        <taxon>Dikarya</taxon>
        <taxon>Basidiomycota</taxon>
        <taxon>Agaricomycotina</taxon>
        <taxon>Agaricomycetes</taxon>
        <taxon>Agaricomycetidae</taxon>
        <taxon>Agaricales</taxon>
        <taxon>Agaricineae</taxon>
        <taxon>Psathyrellaceae</taxon>
        <taxon>Coprinopsis</taxon>
    </lineage>
</organism>
<dbReference type="AlphaFoldDB" id="A8NQX8"/>
<dbReference type="EMBL" id="AACS02000008">
    <property type="protein sequence ID" value="EAU86142.2"/>
    <property type="molecule type" value="Genomic_DNA"/>
</dbReference>